<evidence type="ECO:0000313" key="2">
    <source>
        <dbReference type="Proteomes" id="UP000291920"/>
    </source>
</evidence>
<proteinExistence type="predicted"/>
<organism evidence="1 2">
    <name type="scientific">Bifidobacterium pseudolongum subsp. globosum</name>
    <dbReference type="NCBI Taxonomy" id="1690"/>
    <lineage>
        <taxon>Bacteria</taxon>
        <taxon>Bacillati</taxon>
        <taxon>Actinomycetota</taxon>
        <taxon>Actinomycetes</taxon>
        <taxon>Bifidobacteriales</taxon>
        <taxon>Bifidobacteriaceae</taxon>
        <taxon>Bifidobacterium</taxon>
    </lineage>
</organism>
<name>A0A4Q5AHH0_9BIFI</name>
<dbReference type="Proteomes" id="UP000291920">
    <property type="component" value="Unassembled WGS sequence"/>
</dbReference>
<dbReference type="RefSeq" id="WP_129871193.1">
    <property type="nucleotide sequence ID" value="NZ_RYUO01000004.1"/>
</dbReference>
<comment type="caution">
    <text evidence="1">The sequence shown here is derived from an EMBL/GenBank/DDBJ whole genome shotgun (WGS) entry which is preliminary data.</text>
</comment>
<dbReference type="EMBL" id="RYUT01000004">
    <property type="protein sequence ID" value="RYQ29524.1"/>
    <property type="molecule type" value="Genomic_DNA"/>
</dbReference>
<gene>
    <name evidence="1" type="ORF">PG2017B_1713</name>
</gene>
<dbReference type="AlphaFoldDB" id="A0A4Q5AHH0"/>
<reference evidence="1 2" key="1">
    <citation type="submission" date="2018-12" db="EMBL/GenBank/DDBJ databases">
        <title>Unveiling genomic diversity among members of the Bifidobacterium pseudolongum species, a widely distributed gut commensal of the animal kingdom.</title>
        <authorList>
            <person name="Lugli G.A."/>
            <person name="Duranti S."/>
            <person name="Albert K."/>
            <person name="Mancabelli L."/>
            <person name="Napoli S."/>
            <person name="Viappiani A."/>
            <person name="Anzalone R."/>
            <person name="Longhi G."/>
            <person name="Milani C."/>
            <person name="Turroni F."/>
            <person name="Alessandri G."/>
            <person name="Sela D.A."/>
            <person name="Van Sinderen D."/>
            <person name="Ventura M."/>
        </authorList>
    </citation>
    <scope>NUCLEOTIDE SEQUENCE [LARGE SCALE GENOMIC DNA]</scope>
    <source>
        <strain evidence="1 2">2017B</strain>
    </source>
</reference>
<evidence type="ECO:0000313" key="1">
    <source>
        <dbReference type="EMBL" id="RYQ29524.1"/>
    </source>
</evidence>
<evidence type="ECO:0008006" key="3">
    <source>
        <dbReference type="Google" id="ProtNLM"/>
    </source>
</evidence>
<dbReference type="Gene3D" id="3.40.960.10">
    <property type="entry name" value="VSR Endonuclease"/>
    <property type="match status" value="1"/>
</dbReference>
<accession>A0A4Q5AHH0</accession>
<sequence length="328" mass="36692">MSGLYGDYCYEDYEEWDTIPVDIPQYESPHNSYPLLRSHLRQKVSQMMRRCERAHIPYVYCGSTALRLLGVETPEDLSGPGNAWDNAPPRATKQPKDALHVVVRTAGERKPLPGIRMHVWKGLAADSIQQFANGVQCLRPAAAWASVAMDATMLQLIQIAESMERYGLATLADLRAFTGAHRFHGKRRCLRALAIARTDSASVKETELRVRLDLRGLPAFAINYVVAGSAYDSRAEHTVDLAIAQYRVGLEYQGNQHRSDVRQYRRDRDKLGALAALGWSFFEVTQADLNSEEALDRLAMRVACVIAQQTGKEPQIACLTYARIARAA</sequence>
<protein>
    <recommendedName>
        <fullName evidence="3">DUF559 domain-containing protein</fullName>
    </recommendedName>
</protein>